<reference evidence="1" key="1">
    <citation type="submission" date="2021-05" db="EMBL/GenBank/DDBJ databases">
        <authorList>
            <person name="Scholz U."/>
            <person name="Mascher M."/>
            <person name="Fiebig A."/>
        </authorList>
    </citation>
    <scope>NUCLEOTIDE SEQUENCE [LARGE SCALE GENOMIC DNA]</scope>
</reference>
<reference evidence="1" key="2">
    <citation type="submission" date="2025-09" db="UniProtKB">
        <authorList>
            <consortium name="EnsemblPlants"/>
        </authorList>
    </citation>
    <scope>IDENTIFICATION</scope>
</reference>
<proteinExistence type="predicted"/>
<keyword evidence="2" id="KW-1185">Reference proteome</keyword>
<name>A0ACD5UUT7_AVESA</name>
<evidence type="ECO:0000313" key="1">
    <source>
        <dbReference type="EnsemblPlants" id="AVESA.00010b.r2.2CG0323590.7.CDS"/>
    </source>
</evidence>
<accession>A0ACD5UUT7</accession>
<organism evidence="1 2">
    <name type="scientific">Avena sativa</name>
    <name type="common">Oat</name>
    <dbReference type="NCBI Taxonomy" id="4498"/>
    <lineage>
        <taxon>Eukaryota</taxon>
        <taxon>Viridiplantae</taxon>
        <taxon>Streptophyta</taxon>
        <taxon>Embryophyta</taxon>
        <taxon>Tracheophyta</taxon>
        <taxon>Spermatophyta</taxon>
        <taxon>Magnoliopsida</taxon>
        <taxon>Liliopsida</taxon>
        <taxon>Poales</taxon>
        <taxon>Poaceae</taxon>
        <taxon>BOP clade</taxon>
        <taxon>Pooideae</taxon>
        <taxon>Poodae</taxon>
        <taxon>Poeae</taxon>
        <taxon>Poeae Chloroplast Group 1 (Aveneae type)</taxon>
        <taxon>Aveninae</taxon>
        <taxon>Avena</taxon>
    </lineage>
</organism>
<dbReference type="Proteomes" id="UP001732700">
    <property type="component" value="Chromosome 2C"/>
</dbReference>
<dbReference type="EnsemblPlants" id="AVESA.00010b.r2.2CG0323590.7">
    <property type="protein sequence ID" value="AVESA.00010b.r2.2CG0323590.7.CDS"/>
    <property type="gene ID" value="AVESA.00010b.r2.2CG0323590"/>
</dbReference>
<protein>
    <submittedName>
        <fullName evidence="1">Uncharacterized protein</fullName>
    </submittedName>
</protein>
<evidence type="ECO:0000313" key="2">
    <source>
        <dbReference type="Proteomes" id="UP001732700"/>
    </source>
</evidence>
<sequence>MQPTRVSTVTSRQQARIGKHTLTKDERAAVKTLNDAAAGNIPAVRSKAPARRLGSGSGARGSDDFIHAEVVRQLRKSGKGVEETLAAVKHPQYRDRGPLHLAAWAGRLEMCKFLVEELRLNVNAPGQDGAMPLSYAIYGCGSTSVVRFLLDNGAKPNKANKNGVTALHYAAMPGTCTNSKSTKSWAANTRDACEIADLLLSRGAYIDPICLSGTPLHIAARNGNVKMLELLLRHQANHNSVAQLFYTPLSMAIFSSSLKCAELLIKAGADVNAGRPVTPLIIAASYGFTDCLKCLLEAGADANITDEFGRTAAKIAATKEWTDCVEILSPHTSPVARSAGPEVPLLHANDGCAPKEQGDAAFEENDGFSLKMQGDAAFEGNDYAVALALYTMAMEINPDDSTLYAKRSLSWMCMSEQDKALVDAYTYRTMKMDLSNSCCEQAAALILVEEYARACRALLSALKLDLRSDDLD</sequence>